<keyword evidence="7" id="KW-1185">Reference proteome</keyword>
<feature type="signal peptide" evidence="3">
    <location>
        <begin position="1"/>
        <end position="27"/>
    </location>
</feature>
<keyword evidence="2" id="KW-0677">Repeat</keyword>
<keyword evidence="3" id="KW-0732">Signal</keyword>
<dbReference type="Pfam" id="PF08263">
    <property type="entry name" value="LRRNT_2"/>
    <property type="match status" value="1"/>
</dbReference>
<evidence type="ECO:0000313" key="5">
    <source>
        <dbReference type="EMBL" id="KAL2545521.1"/>
    </source>
</evidence>
<dbReference type="EMBL" id="JBFOLJ010000004">
    <property type="protein sequence ID" value="KAL2545522.1"/>
    <property type="molecule type" value="Genomic_DNA"/>
</dbReference>
<feature type="chain" id="PRO_5044723641" evidence="3">
    <location>
        <begin position="28"/>
        <end position="106"/>
    </location>
</feature>
<keyword evidence="1" id="KW-0433">Leucine-rich repeat</keyword>
<evidence type="ECO:0000313" key="6">
    <source>
        <dbReference type="EMBL" id="KAL2545522.1"/>
    </source>
</evidence>
<protein>
    <submittedName>
        <fullName evidence="6">LRR receptor-like serine/threonine-protein kinase</fullName>
    </submittedName>
</protein>
<reference evidence="7" key="1">
    <citation type="submission" date="2024-07" db="EMBL/GenBank/DDBJ databases">
        <title>Two chromosome-level genome assemblies of Korean endemic species Abeliophyllum distichum and Forsythia ovata (Oleaceae).</title>
        <authorList>
            <person name="Jang H."/>
        </authorList>
    </citation>
    <scope>NUCLEOTIDE SEQUENCE [LARGE SCALE GENOMIC DNA]</scope>
</reference>
<evidence type="ECO:0000259" key="4">
    <source>
        <dbReference type="Pfam" id="PF08263"/>
    </source>
</evidence>
<evidence type="ECO:0000313" key="7">
    <source>
        <dbReference type="Proteomes" id="UP001604277"/>
    </source>
</evidence>
<dbReference type="InterPro" id="IPR013210">
    <property type="entry name" value="LRR_N_plant-typ"/>
</dbReference>
<dbReference type="Proteomes" id="UP001604277">
    <property type="component" value="Unassembled WGS sequence"/>
</dbReference>
<sequence>MTHAKKIFRPGFFMSLLWLMHFNASDSAMTNETDRQDLLDIKNLITQDPFHVLNSWNDSIHFCNCQLAWNYMQQCPSKSSVLNISSLKLVGPLSPSVGNLSFIGRE</sequence>
<reference evidence="6" key="2">
    <citation type="submission" date="2024-07" db="EMBL/GenBank/DDBJ databases">
        <title>Two chromosome-level genome assemblies of Korean endemic species Abeliophyllum distichum and Forsythia ovata (Oleaceae).</title>
        <authorList>
            <person name="Mun J.H."/>
        </authorList>
    </citation>
    <scope>NUCLEOTIDE SEQUENCE</scope>
    <source>
        <strain evidence="6">KNKB202402200001</strain>
        <tissue evidence="6">Leaf</tissue>
    </source>
</reference>
<comment type="caution">
    <text evidence="6">The sequence shown here is derived from an EMBL/GenBank/DDBJ whole genome shotgun (WGS) entry which is preliminary data.</text>
</comment>
<evidence type="ECO:0000256" key="3">
    <source>
        <dbReference type="SAM" id="SignalP"/>
    </source>
</evidence>
<proteinExistence type="predicted"/>
<evidence type="ECO:0000256" key="1">
    <source>
        <dbReference type="ARBA" id="ARBA00022614"/>
    </source>
</evidence>
<gene>
    <name evidence="5" type="ORF">Fot_14754</name>
    <name evidence="6" type="ORF">Fot_14755</name>
</gene>
<evidence type="ECO:0000256" key="2">
    <source>
        <dbReference type="ARBA" id="ARBA00022737"/>
    </source>
</evidence>
<name>A0ABD1W7J2_9LAMI</name>
<dbReference type="Gene3D" id="3.80.10.10">
    <property type="entry name" value="Ribonuclease Inhibitor"/>
    <property type="match status" value="1"/>
</dbReference>
<dbReference type="InterPro" id="IPR032675">
    <property type="entry name" value="LRR_dom_sf"/>
</dbReference>
<dbReference type="EMBL" id="JBFOLJ010000004">
    <property type="protein sequence ID" value="KAL2545521.1"/>
    <property type="molecule type" value="Genomic_DNA"/>
</dbReference>
<accession>A0ABD1W7J2</accession>
<feature type="domain" description="Leucine-rich repeat-containing N-terminal plant-type" evidence="4">
    <location>
        <begin position="32"/>
        <end position="64"/>
    </location>
</feature>
<organism evidence="6 7">
    <name type="scientific">Forsythia ovata</name>
    <dbReference type="NCBI Taxonomy" id="205694"/>
    <lineage>
        <taxon>Eukaryota</taxon>
        <taxon>Viridiplantae</taxon>
        <taxon>Streptophyta</taxon>
        <taxon>Embryophyta</taxon>
        <taxon>Tracheophyta</taxon>
        <taxon>Spermatophyta</taxon>
        <taxon>Magnoliopsida</taxon>
        <taxon>eudicotyledons</taxon>
        <taxon>Gunneridae</taxon>
        <taxon>Pentapetalae</taxon>
        <taxon>asterids</taxon>
        <taxon>lamiids</taxon>
        <taxon>Lamiales</taxon>
        <taxon>Oleaceae</taxon>
        <taxon>Forsythieae</taxon>
        <taxon>Forsythia</taxon>
    </lineage>
</organism>
<dbReference type="AlphaFoldDB" id="A0ABD1W7J2"/>